<feature type="transmembrane region" description="Helical" evidence="2">
    <location>
        <begin position="218"/>
        <end position="241"/>
    </location>
</feature>
<dbReference type="EMBL" id="CP044232">
    <property type="protein sequence ID" value="QEW04977.1"/>
    <property type="molecule type" value="Genomic_DNA"/>
</dbReference>
<keyword evidence="2" id="KW-0472">Membrane</keyword>
<feature type="transmembrane region" description="Helical" evidence="2">
    <location>
        <begin position="20"/>
        <end position="44"/>
    </location>
</feature>
<dbReference type="Proteomes" id="UP000325516">
    <property type="component" value="Chromosome"/>
</dbReference>
<evidence type="ECO:0000256" key="1">
    <source>
        <dbReference type="SAM" id="MobiDB-lite"/>
    </source>
</evidence>
<feature type="region of interest" description="Disordered" evidence="1">
    <location>
        <begin position="397"/>
        <end position="426"/>
    </location>
</feature>
<reference evidence="4" key="1">
    <citation type="submission" date="2019-09" db="EMBL/GenBank/DDBJ databases">
        <title>Mumia zhuanghuii sp. nov. isolated from the intestinal contents of plateau pika (Ochotona curzoniae) in the Qinghai-Tibet plateau of China.</title>
        <authorList>
            <person name="Tian Z."/>
        </authorList>
    </citation>
    <scope>NUCLEOTIDE SEQUENCE [LARGE SCALE GENOMIC DNA]</scope>
    <source>
        <strain evidence="4">L-031</strain>
    </source>
</reference>
<keyword evidence="4" id="KW-1185">Reference proteome</keyword>
<dbReference type="AlphaFoldDB" id="A0A5J6L914"/>
<keyword evidence="2" id="KW-1133">Transmembrane helix</keyword>
<sequence length="426" mass="46540">MLGRYLAIELAGFVGAFTAIGGLLLLPLAILSRLVGFVAMFLVLRDGMVRLGAIAPLPSDARARRRSFRDALLSAILPFFAVYAAWGFLREDVVAYLSRALEVQTERRFVEGASAVDTAGTVDRLGFEPWTVAVIVLALAGRWAWKRWAARVPRWFAVGAVYLEAVWVFLTVLLISDVLGQVNAWVQARQAMAWLADLRTWLVEMVAPAAWTWDAVEWLIGEVGGVVLLPLAWLTIAGVIYGQAVAPEGVKVRARILERVRGRYSALPHLLRRRLADIGSGMGERFRPIWRALVLMWRGGPVLIGGYVLLYALVVLGGRMLEWGVTRLIGPQDFWTFWLVADSLLALAVLAITDPLRTVLVASAYDATVGALIGAPVVTSGHVDDESEEARQLVHDREVEAERAGDVVGDEERNDDGVGAGAVGRA</sequence>
<evidence type="ECO:0000313" key="3">
    <source>
        <dbReference type="EMBL" id="QEW04977.1"/>
    </source>
</evidence>
<organism evidence="3 4">
    <name type="scientific">Microbacterium lushaniae</name>
    <dbReference type="NCBI Taxonomy" id="2614639"/>
    <lineage>
        <taxon>Bacteria</taxon>
        <taxon>Bacillati</taxon>
        <taxon>Actinomycetota</taxon>
        <taxon>Actinomycetes</taxon>
        <taxon>Micrococcales</taxon>
        <taxon>Microbacteriaceae</taxon>
        <taxon>Microbacterium</taxon>
    </lineage>
</organism>
<dbReference type="KEGG" id="mlz:F6J85_15900"/>
<feature type="transmembrane region" description="Helical" evidence="2">
    <location>
        <begin position="292"/>
        <end position="314"/>
    </location>
</feature>
<name>A0A5J6L914_9MICO</name>
<protein>
    <submittedName>
        <fullName evidence="3">Uncharacterized protein</fullName>
    </submittedName>
</protein>
<feature type="transmembrane region" description="Helical" evidence="2">
    <location>
        <begin position="71"/>
        <end position="89"/>
    </location>
</feature>
<feature type="transmembrane region" description="Helical" evidence="2">
    <location>
        <begin position="334"/>
        <end position="353"/>
    </location>
</feature>
<evidence type="ECO:0000256" key="2">
    <source>
        <dbReference type="SAM" id="Phobius"/>
    </source>
</evidence>
<feature type="transmembrane region" description="Helical" evidence="2">
    <location>
        <begin position="152"/>
        <end position="175"/>
    </location>
</feature>
<evidence type="ECO:0000313" key="4">
    <source>
        <dbReference type="Proteomes" id="UP000325516"/>
    </source>
</evidence>
<feature type="transmembrane region" description="Helical" evidence="2">
    <location>
        <begin position="127"/>
        <end position="145"/>
    </location>
</feature>
<accession>A0A5J6L914</accession>
<gene>
    <name evidence="3" type="ORF">F6J85_15900</name>
</gene>
<keyword evidence="2" id="KW-0812">Transmembrane</keyword>
<proteinExistence type="predicted"/>